<protein>
    <submittedName>
        <fullName evidence="1">Uncharacterized protein</fullName>
    </submittedName>
</protein>
<dbReference type="Proteomes" id="UP000288805">
    <property type="component" value="Unassembled WGS sequence"/>
</dbReference>
<proteinExistence type="predicted"/>
<accession>A0A438CJJ1</accession>
<organism evidence="1 2">
    <name type="scientific">Vitis vinifera</name>
    <name type="common">Grape</name>
    <dbReference type="NCBI Taxonomy" id="29760"/>
    <lineage>
        <taxon>Eukaryota</taxon>
        <taxon>Viridiplantae</taxon>
        <taxon>Streptophyta</taxon>
        <taxon>Embryophyta</taxon>
        <taxon>Tracheophyta</taxon>
        <taxon>Spermatophyta</taxon>
        <taxon>Magnoliopsida</taxon>
        <taxon>eudicotyledons</taxon>
        <taxon>Gunneridae</taxon>
        <taxon>Pentapetalae</taxon>
        <taxon>rosids</taxon>
        <taxon>Vitales</taxon>
        <taxon>Vitaceae</taxon>
        <taxon>Viteae</taxon>
        <taxon>Vitis</taxon>
    </lineage>
</organism>
<evidence type="ECO:0000313" key="1">
    <source>
        <dbReference type="EMBL" id="RVW23345.1"/>
    </source>
</evidence>
<reference evidence="1 2" key="1">
    <citation type="journal article" date="2018" name="PLoS Genet.">
        <title>Population sequencing reveals clonal diversity and ancestral inbreeding in the grapevine cultivar Chardonnay.</title>
        <authorList>
            <person name="Roach M.J."/>
            <person name="Johnson D.L."/>
            <person name="Bohlmann J."/>
            <person name="van Vuuren H.J."/>
            <person name="Jones S.J."/>
            <person name="Pretorius I.S."/>
            <person name="Schmidt S.A."/>
            <person name="Borneman A.R."/>
        </authorList>
    </citation>
    <scope>NUCLEOTIDE SEQUENCE [LARGE SCALE GENOMIC DNA]</scope>
    <source>
        <strain evidence="2">cv. Chardonnay</strain>
        <tissue evidence="1">Leaf</tissue>
    </source>
</reference>
<name>A0A438CJJ1_VITVI</name>
<dbReference type="AlphaFoldDB" id="A0A438CJJ1"/>
<comment type="caution">
    <text evidence="1">The sequence shown here is derived from an EMBL/GenBank/DDBJ whole genome shotgun (WGS) entry which is preliminary data.</text>
</comment>
<gene>
    <name evidence="1" type="ORF">CK203_100786</name>
</gene>
<sequence length="54" mass="6427">MFRVGFSLMIHPENLAFEWCFSRCLKKNPENYLMKNFGVVDLNVKPFHLHQVAE</sequence>
<dbReference type="EMBL" id="QGNW01002198">
    <property type="protein sequence ID" value="RVW23345.1"/>
    <property type="molecule type" value="Genomic_DNA"/>
</dbReference>
<evidence type="ECO:0000313" key="2">
    <source>
        <dbReference type="Proteomes" id="UP000288805"/>
    </source>
</evidence>